<organism evidence="2 3">
    <name type="scientific">Eumeta variegata</name>
    <name type="common">Bagworm moth</name>
    <name type="synonym">Eumeta japonica</name>
    <dbReference type="NCBI Taxonomy" id="151549"/>
    <lineage>
        <taxon>Eukaryota</taxon>
        <taxon>Metazoa</taxon>
        <taxon>Ecdysozoa</taxon>
        <taxon>Arthropoda</taxon>
        <taxon>Hexapoda</taxon>
        <taxon>Insecta</taxon>
        <taxon>Pterygota</taxon>
        <taxon>Neoptera</taxon>
        <taxon>Endopterygota</taxon>
        <taxon>Lepidoptera</taxon>
        <taxon>Glossata</taxon>
        <taxon>Ditrysia</taxon>
        <taxon>Tineoidea</taxon>
        <taxon>Psychidae</taxon>
        <taxon>Oiketicinae</taxon>
        <taxon>Eumeta</taxon>
    </lineage>
</organism>
<name>A0A4C1XNB7_EUMVA</name>
<sequence length="126" mass="14581">MFAAAIRRRRRERAEVAFPALIGAIAHSFRRPLSTGRLRQHSSARAARARRSTARTRQRGSFLFFVTSASRKSDLMRRVSARAPRAPRPPARSKERRLKERERLLKLAAPRKAAFRVNRVYKQAFN</sequence>
<feature type="compositionally biased region" description="Basic residues" evidence="1">
    <location>
        <begin position="38"/>
        <end position="55"/>
    </location>
</feature>
<feature type="region of interest" description="Disordered" evidence="1">
    <location>
        <begin position="76"/>
        <end position="98"/>
    </location>
</feature>
<dbReference type="EMBL" id="BGZK01000928">
    <property type="protein sequence ID" value="GBP65426.1"/>
    <property type="molecule type" value="Genomic_DNA"/>
</dbReference>
<evidence type="ECO:0000313" key="3">
    <source>
        <dbReference type="Proteomes" id="UP000299102"/>
    </source>
</evidence>
<feature type="region of interest" description="Disordered" evidence="1">
    <location>
        <begin position="35"/>
        <end position="55"/>
    </location>
</feature>
<reference evidence="2 3" key="1">
    <citation type="journal article" date="2019" name="Commun. Biol.">
        <title>The bagworm genome reveals a unique fibroin gene that provides high tensile strength.</title>
        <authorList>
            <person name="Kono N."/>
            <person name="Nakamura H."/>
            <person name="Ohtoshi R."/>
            <person name="Tomita M."/>
            <person name="Numata K."/>
            <person name="Arakawa K."/>
        </authorList>
    </citation>
    <scope>NUCLEOTIDE SEQUENCE [LARGE SCALE GENOMIC DNA]</scope>
</reference>
<evidence type="ECO:0000256" key="1">
    <source>
        <dbReference type="SAM" id="MobiDB-lite"/>
    </source>
</evidence>
<comment type="caution">
    <text evidence="2">The sequence shown here is derived from an EMBL/GenBank/DDBJ whole genome shotgun (WGS) entry which is preliminary data.</text>
</comment>
<protein>
    <submittedName>
        <fullName evidence="2">Uncharacterized protein</fullName>
    </submittedName>
</protein>
<keyword evidence="3" id="KW-1185">Reference proteome</keyword>
<dbReference type="AlphaFoldDB" id="A0A4C1XNB7"/>
<evidence type="ECO:0000313" key="2">
    <source>
        <dbReference type="EMBL" id="GBP65426.1"/>
    </source>
</evidence>
<dbReference type="Proteomes" id="UP000299102">
    <property type="component" value="Unassembled WGS sequence"/>
</dbReference>
<proteinExistence type="predicted"/>
<accession>A0A4C1XNB7</accession>
<gene>
    <name evidence="2" type="ORF">EVAR_103308_1</name>
</gene>